<protein>
    <submittedName>
        <fullName evidence="3">Unnamed protein product</fullName>
    </submittedName>
</protein>
<evidence type="ECO:0000313" key="3">
    <source>
        <dbReference type="EMBL" id="GMF58399.1"/>
    </source>
</evidence>
<name>A0A9W6YC65_9STRA</name>
<keyword evidence="2" id="KW-0472">Membrane</keyword>
<reference evidence="3" key="1">
    <citation type="submission" date="2023-04" db="EMBL/GenBank/DDBJ databases">
        <title>Phytophthora fragariaefolia NBRC 109709.</title>
        <authorList>
            <person name="Ichikawa N."/>
            <person name="Sato H."/>
            <person name="Tonouchi N."/>
        </authorList>
    </citation>
    <scope>NUCLEOTIDE SEQUENCE</scope>
    <source>
        <strain evidence="3">NBRC 109709</strain>
    </source>
</reference>
<feature type="transmembrane region" description="Helical" evidence="2">
    <location>
        <begin position="516"/>
        <end position="540"/>
    </location>
</feature>
<evidence type="ECO:0000256" key="2">
    <source>
        <dbReference type="SAM" id="Phobius"/>
    </source>
</evidence>
<proteinExistence type="predicted"/>
<dbReference type="EMBL" id="BSXT01004653">
    <property type="protein sequence ID" value="GMF58399.1"/>
    <property type="molecule type" value="Genomic_DNA"/>
</dbReference>
<comment type="caution">
    <text evidence="3">The sequence shown here is derived from an EMBL/GenBank/DDBJ whole genome shotgun (WGS) entry which is preliminary data.</text>
</comment>
<keyword evidence="2" id="KW-1133">Transmembrane helix</keyword>
<organism evidence="3 4">
    <name type="scientific">Phytophthora fragariaefolia</name>
    <dbReference type="NCBI Taxonomy" id="1490495"/>
    <lineage>
        <taxon>Eukaryota</taxon>
        <taxon>Sar</taxon>
        <taxon>Stramenopiles</taxon>
        <taxon>Oomycota</taxon>
        <taxon>Peronosporomycetes</taxon>
        <taxon>Peronosporales</taxon>
        <taxon>Peronosporaceae</taxon>
        <taxon>Phytophthora</taxon>
    </lineage>
</organism>
<feature type="transmembrane region" description="Helical" evidence="2">
    <location>
        <begin position="425"/>
        <end position="443"/>
    </location>
</feature>
<dbReference type="Proteomes" id="UP001165121">
    <property type="component" value="Unassembled WGS sequence"/>
</dbReference>
<evidence type="ECO:0000256" key="1">
    <source>
        <dbReference type="SAM" id="MobiDB-lite"/>
    </source>
</evidence>
<dbReference type="OrthoDB" id="62228at2759"/>
<feature type="region of interest" description="Disordered" evidence="1">
    <location>
        <begin position="1"/>
        <end position="25"/>
    </location>
</feature>
<keyword evidence="4" id="KW-1185">Reference proteome</keyword>
<evidence type="ECO:0000313" key="4">
    <source>
        <dbReference type="Proteomes" id="UP001165121"/>
    </source>
</evidence>
<gene>
    <name evidence="3" type="ORF">Pfra01_002506300</name>
</gene>
<dbReference type="AlphaFoldDB" id="A0A9W6YC65"/>
<sequence>MDEDSSSTEGNDPASAKIAGPNESAGARGRAITTTYLYYGRNPLLGPYQIVGSNDVPYPDRVIACVQRGRTYEPRLVSSLLAKTGVSAILEDATGSAVHGYRLRQRSGGSVREALDPDAQIVYEASCKLIARTISNILDTCVALGYENVTRDNLRVVDDWDSNNLYLLPGTLPVLIMPFWDNSVYARHAVPTRGGDACIFRLQDAYASADSSLLMASFRGVDQSVRHNRTIEWLDRPGGYWKNGWYEDAWGMRWYSDVTSSVNGAPYFVMFRLFDMGSGKEMDCSNPSDCEGDTHIEQWGDKFSLGTLGRKFTSVYIANATELGLFLYESYELGFVYTGIDWETVLSNLSVGLVLFRWVMALASLQMGDFHGNLPWFSGGIGCVSGASSFAYLPLVSVPRLKMTLAAFWTAGCKFEGQQRGMAEAWFIIYPAIAHLILIYCSLLNHLAKILRRRLSDVLFTPSVIFLCLMHFFRQELAESGWLKGVDSRVSTLITSDEVKKLQLIDYFSTSIMWRINGHVTLVFAMKIAVLVVNLLPLLISPAFPVGPRGDVVLSGIEKALGFRAWQIGGFGRSLTDRRIDRSIRGTSSMKDQEKAIKTPEIVFVNSYELIRFGYVVFGDKYLITFDDWDWISSIKLIRAFCSLWNRRVLIWTLRYEREGNAEIAGGRSLESTKPEVWRVDDPRLQKISWWQVSACSIQC</sequence>
<keyword evidence="2" id="KW-0812">Transmembrane</keyword>
<accession>A0A9W6YC65</accession>